<evidence type="ECO:0000313" key="3">
    <source>
        <dbReference type="Proteomes" id="UP000281553"/>
    </source>
</evidence>
<organism evidence="2 3">
    <name type="scientific">Dibothriocephalus latus</name>
    <name type="common">Fish tapeworm</name>
    <name type="synonym">Diphyllobothrium latum</name>
    <dbReference type="NCBI Taxonomy" id="60516"/>
    <lineage>
        <taxon>Eukaryota</taxon>
        <taxon>Metazoa</taxon>
        <taxon>Spiralia</taxon>
        <taxon>Lophotrochozoa</taxon>
        <taxon>Platyhelminthes</taxon>
        <taxon>Cestoda</taxon>
        <taxon>Eucestoda</taxon>
        <taxon>Diphyllobothriidea</taxon>
        <taxon>Diphyllobothriidae</taxon>
        <taxon>Dibothriocephalus</taxon>
    </lineage>
</organism>
<evidence type="ECO:0000313" key="2">
    <source>
        <dbReference type="EMBL" id="VDN45762.1"/>
    </source>
</evidence>
<feature type="region of interest" description="Disordered" evidence="1">
    <location>
        <begin position="1"/>
        <end position="38"/>
    </location>
</feature>
<reference evidence="2 3" key="1">
    <citation type="submission" date="2018-11" db="EMBL/GenBank/DDBJ databases">
        <authorList>
            <consortium name="Pathogen Informatics"/>
        </authorList>
    </citation>
    <scope>NUCLEOTIDE SEQUENCE [LARGE SCALE GENOMIC DNA]</scope>
</reference>
<keyword evidence="3" id="KW-1185">Reference proteome</keyword>
<gene>
    <name evidence="2" type="ORF">DILT_LOCUS19698</name>
</gene>
<protein>
    <submittedName>
        <fullName evidence="2">Uncharacterized protein</fullName>
    </submittedName>
</protein>
<proteinExistence type="predicted"/>
<accession>A0A3P7RRM1</accession>
<sequence length="269" mass="28450">MTTAPSLSLPWPSANESVSTSTRARRSGINGQLDDGATREDMTTTPFVVLTWPLTTKSALLSMRVCRSVVCGSLADESFYPDVESFSILHESWSTCNDESVRSAPQFVPSAGSPSASPVVSCVASSVVYDPSSTPVLDLVESICFLKLEETSPTVLFKADFRQLELCELILGTSLLRGQSHSTSMTSVADEISSACASAEDSSSTSAVCNNFGHCSIGWQASTETLGRESLQEVQAAGDHIETMRPLNAIVEGAHLGKSVAPSKVSDTA</sequence>
<evidence type="ECO:0000256" key="1">
    <source>
        <dbReference type="SAM" id="MobiDB-lite"/>
    </source>
</evidence>
<dbReference type="Proteomes" id="UP000281553">
    <property type="component" value="Unassembled WGS sequence"/>
</dbReference>
<dbReference type="AlphaFoldDB" id="A0A3P7RRM1"/>
<name>A0A3P7RRM1_DIBLA</name>
<dbReference type="EMBL" id="UYRU01118879">
    <property type="protein sequence ID" value="VDN45762.1"/>
    <property type="molecule type" value="Genomic_DNA"/>
</dbReference>